<dbReference type="InterPro" id="IPR001519">
    <property type="entry name" value="Ferritin"/>
</dbReference>
<comment type="function">
    <text evidence="11">Stores iron in a soluble, non-toxic, readily available form. Important for iron homeostasis. Iron is taken up in the ferrous form and deposited as ferric hydroxides after oxidation.</text>
</comment>
<dbReference type="Proteomes" id="UP001166674">
    <property type="component" value="Unassembled WGS sequence"/>
</dbReference>
<dbReference type="Gene3D" id="1.20.1260.10">
    <property type="match status" value="1"/>
</dbReference>
<dbReference type="GO" id="GO:0031410">
    <property type="term" value="C:cytoplasmic vesicle"/>
    <property type="evidence" value="ECO:0007669"/>
    <property type="project" value="UniProtKB-KW"/>
</dbReference>
<keyword evidence="5 10" id="KW-0479">Metal-binding</keyword>
<dbReference type="SUPFAM" id="SSF47240">
    <property type="entry name" value="Ferritin-like"/>
    <property type="match status" value="1"/>
</dbReference>
<evidence type="ECO:0000256" key="10">
    <source>
        <dbReference type="PIRSR" id="PIRSR601519-1"/>
    </source>
</evidence>
<evidence type="ECO:0000256" key="6">
    <source>
        <dbReference type="ARBA" id="ARBA00023004"/>
    </source>
</evidence>
<dbReference type="GO" id="GO:0044754">
    <property type="term" value="C:autolysosome"/>
    <property type="evidence" value="ECO:0007669"/>
    <property type="project" value="UniProtKB-SubCell"/>
</dbReference>
<evidence type="ECO:0000256" key="5">
    <source>
        <dbReference type="ARBA" id="ARBA00022723"/>
    </source>
</evidence>
<dbReference type="Pfam" id="PF00210">
    <property type="entry name" value="Ferritin"/>
    <property type="match status" value="1"/>
</dbReference>
<comment type="subcellular location">
    <subcellularLocation>
        <location evidence="9">Autolysosome</location>
    </subcellularLocation>
    <subcellularLocation>
        <location evidence="1">Cytoplasm</location>
    </subcellularLocation>
</comment>
<name>A0AA41MCW6_SCICA</name>
<keyword evidence="7" id="KW-0458">Lysosome</keyword>
<gene>
    <name evidence="13" type="ORF">SUZIE_103315</name>
</gene>
<feature type="domain" description="Ferritin-like diiron" evidence="12">
    <location>
        <begin position="7"/>
        <end position="153"/>
    </location>
</feature>
<keyword evidence="6 10" id="KW-0408">Iron</keyword>
<keyword evidence="3 11" id="KW-0409">Iron storage</keyword>
<evidence type="ECO:0000256" key="7">
    <source>
        <dbReference type="ARBA" id="ARBA00023228"/>
    </source>
</evidence>
<dbReference type="PROSITE" id="PS50905">
    <property type="entry name" value="FERRITIN_LIKE"/>
    <property type="match status" value="1"/>
</dbReference>
<dbReference type="GO" id="GO:0006826">
    <property type="term" value="P:iron ion transport"/>
    <property type="evidence" value="ECO:0007669"/>
    <property type="project" value="InterPro"/>
</dbReference>
<evidence type="ECO:0000256" key="4">
    <source>
        <dbReference type="ARBA" id="ARBA00022490"/>
    </source>
</evidence>
<comment type="similarity">
    <text evidence="2 11">Belongs to the ferritin family.</text>
</comment>
<evidence type="ECO:0000256" key="3">
    <source>
        <dbReference type="ARBA" id="ARBA00022434"/>
    </source>
</evidence>
<dbReference type="PANTHER" id="PTHR11431:SF47">
    <property type="entry name" value="FERRITIN LIGHT CHAIN"/>
    <property type="match status" value="1"/>
</dbReference>
<evidence type="ECO:0000256" key="9">
    <source>
        <dbReference type="ARBA" id="ARBA00044942"/>
    </source>
</evidence>
<evidence type="ECO:0000259" key="12">
    <source>
        <dbReference type="PROSITE" id="PS50905"/>
    </source>
</evidence>
<dbReference type="PANTHER" id="PTHR11431">
    <property type="entry name" value="FERRITIN"/>
    <property type="match status" value="1"/>
</dbReference>
<dbReference type="InterPro" id="IPR009078">
    <property type="entry name" value="Ferritin-like_SF"/>
</dbReference>
<feature type="binding site" evidence="10">
    <location>
        <position position="101"/>
    </location>
    <ligand>
        <name>Fe cation</name>
        <dbReference type="ChEBI" id="CHEBI:24875"/>
        <label>1</label>
    </ligand>
</feature>
<reference evidence="13" key="1">
    <citation type="submission" date="2020-03" db="EMBL/GenBank/DDBJ databases">
        <title>Studies in the Genomics of Life Span.</title>
        <authorList>
            <person name="Glass D."/>
        </authorList>
    </citation>
    <scope>NUCLEOTIDE SEQUENCE</scope>
    <source>
        <strain evidence="13">SUZIE</strain>
        <tissue evidence="13">Muscle</tissue>
    </source>
</reference>
<dbReference type="GO" id="GO:0008198">
    <property type="term" value="F:ferrous iron binding"/>
    <property type="evidence" value="ECO:0007669"/>
    <property type="project" value="TreeGrafter"/>
</dbReference>
<evidence type="ECO:0000256" key="8">
    <source>
        <dbReference type="ARBA" id="ARBA00023329"/>
    </source>
</evidence>
<dbReference type="InterPro" id="IPR009040">
    <property type="entry name" value="Ferritin-like_diiron"/>
</dbReference>
<dbReference type="EMBL" id="JAATJV010137800">
    <property type="protein sequence ID" value="MBZ3869513.1"/>
    <property type="molecule type" value="Genomic_DNA"/>
</dbReference>
<keyword evidence="8" id="KW-0968">Cytoplasmic vesicle</keyword>
<protein>
    <recommendedName>
        <fullName evidence="11">Ferritin</fullName>
    </recommendedName>
</protein>
<evidence type="ECO:0000313" key="13">
    <source>
        <dbReference type="EMBL" id="MBZ3869513.1"/>
    </source>
</evidence>
<evidence type="ECO:0000313" key="14">
    <source>
        <dbReference type="Proteomes" id="UP001166674"/>
    </source>
</evidence>
<accession>A0AA41MCW6</accession>
<dbReference type="AlphaFoldDB" id="A0AA41MCW6"/>
<keyword evidence="14" id="KW-1185">Reference proteome</keyword>
<dbReference type="InterPro" id="IPR008331">
    <property type="entry name" value="Ferritin_DPS_dom"/>
</dbReference>
<dbReference type="InterPro" id="IPR012347">
    <property type="entry name" value="Ferritin-like"/>
</dbReference>
<comment type="caution">
    <text evidence="13">The sequence shown here is derived from an EMBL/GenBank/DDBJ whole genome shotgun (WGS) entry which is preliminary data.</text>
</comment>
<keyword evidence="4" id="KW-0963">Cytoplasm</keyword>
<dbReference type="GO" id="GO:0006879">
    <property type="term" value="P:intracellular iron ion homeostasis"/>
    <property type="evidence" value="ECO:0007669"/>
    <property type="project" value="UniProtKB-KW"/>
</dbReference>
<evidence type="ECO:0000256" key="11">
    <source>
        <dbReference type="RuleBase" id="RU361145"/>
    </source>
</evidence>
<dbReference type="FunFam" id="1.20.1260.10:FF:000009">
    <property type="entry name" value="Ferritin light chain"/>
    <property type="match status" value="1"/>
</dbReference>
<sequence>MSTQGHQSYTREVQAALDRLINMHLQTSGTYLSLGFYFKGNRMALEGGFFFKLAEEKYKGTCRLLMQNKFSDCSLCQGGQKLTQEEWHDCLDAVEAALILEKNLNQALLDLHALGLVNTEPQLCFFLESHFLDQEVKLIKKLGEHLTNLHRLAGPDAGLGEYLFRKLTLKGD</sequence>
<proteinExistence type="inferred from homology"/>
<organism evidence="13 14">
    <name type="scientific">Sciurus carolinensis</name>
    <name type="common">Eastern gray squirrel</name>
    <dbReference type="NCBI Taxonomy" id="30640"/>
    <lineage>
        <taxon>Eukaryota</taxon>
        <taxon>Metazoa</taxon>
        <taxon>Chordata</taxon>
        <taxon>Craniata</taxon>
        <taxon>Vertebrata</taxon>
        <taxon>Euteleostomi</taxon>
        <taxon>Mammalia</taxon>
        <taxon>Eutheria</taxon>
        <taxon>Euarchontoglires</taxon>
        <taxon>Glires</taxon>
        <taxon>Rodentia</taxon>
        <taxon>Sciuromorpha</taxon>
        <taxon>Sciuridae</taxon>
        <taxon>Sciurinae</taxon>
        <taxon>Sciurini</taxon>
        <taxon>Sciurus</taxon>
    </lineage>
</organism>
<dbReference type="GO" id="GO:0008199">
    <property type="term" value="F:ferric iron binding"/>
    <property type="evidence" value="ECO:0007669"/>
    <property type="project" value="InterPro"/>
</dbReference>
<evidence type="ECO:0000256" key="2">
    <source>
        <dbReference type="ARBA" id="ARBA00007513"/>
    </source>
</evidence>
<evidence type="ECO:0000256" key="1">
    <source>
        <dbReference type="ARBA" id="ARBA00004496"/>
    </source>
</evidence>